<dbReference type="PANTHER" id="PTHR14593:SF5">
    <property type="entry name" value="WD REPEAT-CONTAINING PROTEIN 11"/>
    <property type="match status" value="1"/>
</dbReference>
<evidence type="ECO:0000313" key="2">
    <source>
        <dbReference type="Proteomes" id="UP001626550"/>
    </source>
</evidence>
<dbReference type="AlphaFoldDB" id="A0ABD2QGS3"/>
<gene>
    <name evidence="1" type="primary">WDR11_1</name>
    <name evidence="1" type="ORF">Ciccas_002826</name>
</gene>
<dbReference type="PANTHER" id="PTHR14593">
    <property type="entry name" value="WD REPEAT-CONTAINING PROTEIN 11"/>
    <property type="match status" value="1"/>
</dbReference>
<keyword evidence="2" id="KW-1185">Reference proteome</keyword>
<protein>
    <submittedName>
        <fullName evidence="1">WD repeat-containing protein 11</fullName>
    </submittedName>
</protein>
<sequence length="407" mass="45544">MRRVPLGSWTPEVPVKDGNAIADESETSTQDLKVYVEDALEWVTKNFSATDLLAVLHSNNKLILWNTLTASPIWKKYINELLLGFSLDPFNEKQMFFVGANFVLYYEDFSTHSEPVSSGTKFYIKDSADVEEPFEARKSNRSFTSSAVKSARAFLGRGFNLGVQSTAKDPLLVDSDKDCSTVRPCLQVFFHRYRKHTAVLVYLRKIMLVDLLLLETIETIALDKYFANLQAVYSFQHIDGFVCLHENGALSVRVYINDAYQVITATEGLKRSKSLCAVNLTVDSNLERTVCVSLNDGSIQSWKLLPNPSVHKSLSSLASIADLFCTSPPNLQLEFFDNNRNSIVSLRLISTFLSAQPGPTACKICPVPWLLQLNNKLPHESLIAIGNASGCVQVCYILLNYTLFLKL</sequence>
<dbReference type="EMBL" id="JBJKFK010000234">
    <property type="protein sequence ID" value="KAL3318522.1"/>
    <property type="molecule type" value="Genomic_DNA"/>
</dbReference>
<evidence type="ECO:0000313" key="1">
    <source>
        <dbReference type="EMBL" id="KAL3318522.1"/>
    </source>
</evidence>
<name>A0ABD2QGS3_9PLAT</name>
<comment type="caution">
    <text evidence="1">The sequence shown here is derived from an EMBL/GenBank/DDBJ whole genome shotgun (WGS) entry which is preliminary data.</text>
</comment>
<accession>A0ABD2QGS3</accession>
<reference evidence="1 2" key="1">
    <citation type="submission" date="2024-11" db="EMBL/GenBank/DDBJ databases">
        <title>Adaptive evolution of stress response genes in parasites aligns with host niche diversity.</title>
        <authorList>
            <person name="Hahn C."/>
            <person name="Resl P."/>
        </authorList>
    </citation>
    <scope>NUCLEOTIDE SEQUENCE [LARGE SCALE GENOMIC DNA]</scope>
    <source>
        <strain evidence="1">EGGRZ-B1_66</strain>
        <tissue evidence="1">Body</tissue>
    </source>
</reference>
<dbReference type="Proteomes" id="UP001626550">
    <property type="component" value="Unassembled WGS sequence"/>
</dbReference>
<dbReference type="InterPro" id="IPR039694">
    <property type="entry name" value="WDR11"/>
</dbReference>
<proteinExistence type="predicted"/>
<organism evidence="1 2">
    <name type="scientific">Cichlidogyrus casuarinus</name>
    <dbReference type="NCBI Taxonomy" id="1844966"/>
    <lineage>
        <taxon>Eukaryota</taxon>
        <taxon>Metazoa</taxon>
        <taxon>Spiralia</taxon>
        <taxon>Lophotrochozoa</taxon>
        <taxon>Platyhelminthes</taxon>
        <taxon>Monogenea</taxon>
        <taxon>Monopisthocotylea</taxon>
        <taxon>Dactylogyridea</taxon>
        <taxon>Ancyrocephalidae</taxon>
        <taxon>Cichlidogyrus</taxon>
    </lineage>
</organism>